<dbReference type="EMBL" id="PYGA01000017">
    <property type="protein sequence ID" value="PSK92907.1"/>
    <property type="molecule type" value="Genomic_DNA"/>
</dbReference>
<keyword evidence="2" id="KW-0472">Membrane</keyword>
<feature type="transmembrane region" description="Helical" evidence="2">
    <location>
        <begin position="99"/>
        <end position="121"/>
    </location>
</feature>
<name>A0A2P8D6S9_9ACTN</name>
<evidence type="ECO:0000313" key="4">
    <source>
        <dbReference type="Proteomes" id="UP000240542"/>
    </source>
</evidence>
<accession>A0A2P8D6S9</accession>
<comment type="caution">
    <text evidence="3">The sequence shown here is derived from an EMBL/GenBank/DDBJ whole genome shotgun (WGS) entry which is preliminary data.</text>
</comment>
<feature type="compositionally biased region" description="Acidic residues" evidence="1">
    <location>
        <begin position="286"/>
        <end position="295"/>
    </location>
</feature>
<evidence type="ECO:0000313" key="3">
    <source>
        <dbReference type="EMBL" id="PSK92907.1"/>
    </source>
</evidence>
<feature type="compositionally biased region" description="Pro residues" evidence="1">
    <location>
        <begin position="1"/>
        <end position="13"/>
    </location>
</feature>
<keyword evidence="2" id="KW-0812">Transmembrane</keyword>
<keyword evidence="4" id="KW-1185">Reference proteome</keyword>
<protein>
    <submittedName>
        <fullName evidence="3">Uncharacterized protein</fullName>
    </submittedName>
</protein>
<feature type="region of interest" description="Disordered" evidence="1">
    <location>
        <begin position="274"/>
        <end position="308"/>
    </location>
</feature>
<organism evidence="3 4">
    <name type="scientific">Murinocardiopsis flavida</name>
    <dbReference type="NCBI Taxonomy" id="645275"/>
    <lineage>
        <taxon>Bacteria</taxon>
        <taxon>Bacillati</taxon>
        <taxon>Actinomycetota</taxon>
        <taxon>Actinomycetes</taxon>
        <taxon>Streptosporangiales</taxon>
        <taxon>Nocardiopsidaceae</taxon>
        <taxon>Murinocardiopsis</taxon>
    </lineage>
</organism>
<dbReference type="Proteomes" id="UP000240542">
    <property type="component" value="Unassembled WGS sequence"/>
</dbReference>
<sequence>MLPPGGAAPPDPGGYPASADASTQNIAAVGGAGTAGPAGPDGATQNISAIGDDEFGGLQMFRDEGSGSGVGDTAQIDISGFDDLDDRSRHAGSSSLGRMLLYAGGFVLLLGAAGTGAYLFASGGLGTGGGYDANRVANESADTGALTIEELFPEKEITLGGEAFTLVNTDETDKCDTAANGDFGAALTENECRQVVRASYVNEDKSRAVTIGVAAMSDADNATAVEEAMDLESAQYFAGLRGKEGSGSERLATAGGHANGSRWGRYVVFSLAANDDGRTPQGTDAELAETGEDGAELPLAALGERAKG</sequence>
<reference evidence="3 4" key="1">
    <citation type="submission" date="2018-03" db="EMBL/GenBank/DDBJ databases">
        <title>Genomic Encyclopedia of Archaeal and Bacterial Type Strains, Phase II (KMG-II): from individual species to whole genera.</title>
        <authorList>
            <person name="Goeker M."/>
        </authorList>
    </citation>
    <scope>NUCLEOTIDE SEQUENCE [LARGE SCALE GENOMIC DNA]</scope>
    <source>
        <strain evidence="3 4">DSM 45312</strain>
    </source>
</reference>
<keyword evidence="2" id="KW-1133">Transmembrane helix</keyword>
<feature type="region of interest" description="Disordered" evidence="1">
    <location>
        <begin position="29"/>
        <end position="49"/>
    </location>
</feature>
<feature type="region of interest" description="Disordered" evidence="1">
    <location>
        <begin position="1"/>
        <end position="20"/>
    </location>
</feature>
<proteinExistence type="predicted"/>
<gene>
    <name evidence="3" type="ORF">CLV63_117116</name>
</gene>
<evidence type="ECO:0000256" key="1">
    <source>
        <dbReference type="SAM" id="MobiDB-lite"/>
    </source>
</evidence>
<dbReference type="RefSeq" id="WP_245928984.1">
    <property type="nucleotide sequence ID" value="NZ_PYGA01000017.1"/>
</dbReference>
<evidence type="ECO:0000256" key="2">
    <source>
        <dbReference type="SAM" id="Phobius"/>
    </source>
</evidence>
<dbReference type="AlphaFoldDB" id="A0A2P8D6S9"/>